<evidence type="ECO:0000256" key="1">
    <source>
        <dbReference type="SAM" id="MobiDB-lite"/>
    </source>
</evidence>
<accession>A0A7W9EUA2</accession>
<protein>
    <submittedName>
        <fullName evidence="2">Uncharacterized protein</fullName>
    </submittedName>
</protein>
<reference evidence="2 3" key="1">
    <citation type="submission" date="2020-08" db="EMBL/GenBank/DDBJ databases">
        <title>Genomic Encyclopedia of Type Strains, Phase IV (KMG-IV): sequencing the most valuable type-strain genomes for metagenomic binning, comparative biology and taxonomic classification.</title>
        <authorList>
            <person name="Goeker M."/>
        </authorList>
    </citation>
    <scope>NUCLEOTIDE SEQUENCE [LARGE SCALE GENOMIC DNA]</scope>
    <source>
        <strain evidence="2 3">DSM 100044</strain>
    </source>
</reference>
<dbReference type="AlphaFoldDB" id="A0A7W9EUA2"/>
<name>A0A7W9EUA2_9SPHN</name>
<organism evidence="2 3">
    <name type="scientific">Sphingomonas aerophila</name>
    <dbReference type="NCBI Taxonomy" id="1344948"/>
    <lineage>
        <taxon>Bacteria</taxon>
        <taxon>Pseudomonadati</taxon>
        <taxon>Pseudomonadota</taxon>
        <taxon>Alphaproteobacteria</taxon>
        <taxon>Sphingomonadales</taxon>
        <taxon>Sphingomonadaceae</taxon>
        <taxon>Sphingomonas</taxon>
    </lineage>
</organism>
<sequence length="66" mass="6609">MGAALALAGCGRASGDKGAGQGAPSAHAATGVPRTAAMRVDDEAAARNHPTWVRWIATRTSPLRAA</sequence>
<proteinExistence type="predicted"/>
<evidence type="ECO:0000313" key="2">
    <source>
        <dbReference type="EMBL" id="MBB5714981.1"/>
    </source>
</evidence>
<comment type="caution">
    <text evidence="2">The sequence shown here is derived from an EMBL/GenBank/DDBJ whole genome shotgun (WGS) entry which is preliminary data.</text>
</comment>
<keyword evidence="3" id="KW-1185">Reference proteome</keyword>
<dbReference type="Proteomes" id="UP000546200">
    <property type="component" value="Unassembled WGS sequence"/>
</dbReference>
<feature type="region of interest" description="Disordered" evidence="1">
    <location>
        <begin position="12"/>
        <end position="48"/>
    </location>
</feature>
<gene>
    <name evidence="2" type="ORF">FHS94_001822</name>
</gene>
<evidence type="ECO:0000313" key="3">
    <source>
        <dbReference type="Proteomes" id="UP000546200"/>
    </source>
</evidence>
<dbReference type="EMBL" id="JACIJK010000005">
    <property type="protein sequence ID" value="MBB5714981.1"/>
    <property type="molecule type" value="Genomic_DNA"/>
</dbReference>